<dbReference type="PANTHER" id="PTHR45255">
    <property type="entry name" value="DNAJ HOMOLOG SUBFAMILY C MEMBER 24"/>
    <property type="match status" value="1"/>
</dbReference>
<dbReference type="GeneID" id="94292654"/>
<proteinExistence type="predicted"/>
<dbReference type="Gene3D" id="1.10.287.110">
    <property type="entry name" value="DnaJ domain"/>
    <property type="match status" value="1"/>
</dbReference>
<evidence type="ECO:0000313" key="3">
    <source>
        <dbReference type="EMBL" id="KAG5507679.1"/>
    </source>
</evidence>
<accession>A0A836LD41</accession>
<name>A0A836LD41_9TRYP</name>
<protein>
    <recommendedName>
        <fullName evidence="2">J domain-containing protein</fullName>
    </recommendedName>
</protein>
<dbReference type="InterPro" id="IPR036671">
    <property type="entry name" value="DPH_MB_sf"/>
</dbReference>
<dbReference type="EMBL" id="JAFJZO010000018">
    <property type="protein sequence ID" value="KAG5507679.1"/>
    <property type="molecule type" value="Genomic_DNA"/>
</dbReference>
<comment type="caution">
    <text evidence="3">The sequence shown here is derived from an EMBL/GenBank/DDBJ whole genome shotgun (WGS) entry which is preliminary data.</text>
</comment>
<dbReference type="CDD" id="cd06257">
    <property type="entry name" value="DnaJ"/>
    <property type="match status" value="1"/>
</dbReference>
<evidence type="ECO:0000313" key="4">
    <source>
        <dbReference type="Proteomes" id="UP000674318"/>
    </source>
</evidence>
<dbReference type="SUPFAM" id="SSF144217">
    <property type="entry name" value="CSL zinc finger"/>
    <property type="match status" value="1"/>
</dbReference>
<dbReference type="InterPro" id="IPR001623">
    <property type="entry name" value="DnaJ_domain"/>
</dbReference>
<dbReference type="AlphaFoldDB" id="A0A836LD41"/>
<dbReference type="PANTHER" id="PTHR45255:SF1">
    <property type="entry name" value="DNAJ HOMOLOG SUBFAMILY C MEMBER 24"/>
    <property type="match status" value="1"/>
</dbReference>
<evidence type="ECO:0000259" key="2">
    <source>
        <dbReference type="PROSITE" id="PS50076"/>
    </source>
</evidence>
<dbReference type="Proteomes" id="UP000674318">
    <property type="component" value="Unassembled WGS sequence"/>
</dbReference>
<dbReference type="SUPFAM" id="SSF46565">
    <property type="entry name" value="Chaperone J-domain"/>
    <property type="match status" value="1"/>
</dbReference>
<dbReference type="KEGG" id="phet:94292654"/>
<dbReference type="GO" id="GO:0008198">
    <property type="term" value="F:ferrous iron binding"/>
    <property type="evidence" value="ECO:0007669"/>
    <property type="project" value="TreeGrafter"/>
</dbReference>
<dbReference type="PROSITE" id="PS50076">
    <property type="entry name" value="DNAJ_2"/>
    <property type="match status" value="1"/>
</dbReference>
<gene>
    <name evidence="3" type="ORF">JKF63_06628</name>
</gene>
<dbReference type="OrthoDB" id="10250354at2759"/>
<dbReference type="GO" id="GO:0001671">
    <property type="term" value="F:ATPase activator activity"/>
    <property type="evidence" value="ECO:0007669"/>
    <property type="project" value="TreeGrafter"/>
</dbReference>
<dbReference type="InterPro" id="IPR036869">
    <property type="entry name" value="J_dom_sf"/>
</dbReference>
<organism evidence="3 4">
    <name type="scientific">Porcisia hertigi</name>
    <dbReference type="NCBI Taxonomy" id="2761500"/>
    <lineage>
        <taxon>Eukaryota</taxon>
        <taxon>Discoba</taxon>
        <taxon>Euglenozoa</taxon>
        <taxon>Kinetoplastea</taxon>
        <taxon>Metakinetoplastina</taxon>
        <taxon>Trypanosomatida</taxon>
        <taxon>Trypanosomatidae</taxon>
        <taxon>Leishmaniinae</taxon>
        <taxon>Porcisia</taxon>
    </lineage>
</organism>
<evidence type="ECO:0000256" key="1">
    <source>
        <dbReference type="ARBA" id="ARBA00022833"/>
    </source>
</evidence>
<dbReference type="RefSeq" id="XP_067757994.1">
    <property type="nucleotide sequence ID" value="XM_067902577.1"/>
</dbReference>
<sequence length="189" mass="20709">MFSATCLWSHKKWTPYEVLRVPPSASISEIRAAFKRMALCTHPDKEKARTGTTTTTAAAAAAGLTTSCSASPVSFHIVKEASDILLDPYLRAAYDAARSRALVREVGSVSDTYSLEDFVRVHIDGSKGDEHHVHVYQCECRCGGFYEVALFPEAARNSGSDDDVPFPYVPRTLRCECDSCSLVVEVVVK</sequence>
<keyword evidence="1" id="KW-0862">Zinc</keyword>
<reference evidence="3 4" key="1">
    <citation type="submission" date="2021-02" db="EMBL/GenBank/DDBJ databases">
        <title>Porcisia hertigi Genome sequencing and assembly.</title>
        <authorList>
            <person name="Almutairi H."/>
            <person name="Gatherer D."/>
        </authorList>
    </citation>
    <scope>NUCLEOTIDE SEQUENCE [LARGE SCALE GENOMIC DNA]</scope>
    <source>
        <strain evidence="3 4">C119</strain>
    </source>
</reference>
<feature type="domain" description="J" evidence="2">
    <location>
        <begin position="14"/>
        <end position="98"/>
    </location>
</feature>
<keyword evidence="4" id="KW-1185">Reference proteome</keyword>
<dbReference type="PRINTS" id="PR00625">
    <property type="entry name" value="JDOMAIN"/>
</dbReference>
<dbReference type="SMART" id="SM00271">
    <property type="entry name" value="DnaJ"/>
    <property type="match status" value="1"/>
</dbReference>
<dbReference type="Gene3D" id="3.10.660.10">
    <property type="entry name" value="DPH Zinc finger"/>
    <property type="match status" value="1"/>
</dbReference>
<dbReference type="Pfam" id="PF00226">
    <property type="entry name" value="DnaJ"/>
    <property type="match status" value="1"/>
</dbReference>